<evidence type="ECO:0000313" key="7">
    <source>
        <dbReference type="Proteomes" id="UP001289135"/>
    </source>
</evidence>
<comment type="similarity">
    <text evidence="2">Belongs to the Tim44 family.</text>
</comment>
<comment type="caution">
    <text evidence="6">The sequence shown here is derived from an EMBL/GenBank/DDBJ whole genome shotgun (WGS) entry which is preliminary data.</text>
</comment>
<dbReference type="NCBIfam" id="NF033779">
    <property type="entry name" value="Tim44_TimA_adap"/>
    <property type="match status" value="1"/>
</dbReference>
<dbReference type="PANTHER" id="PTHR10721">
    <property type="entry name" value="MITOCHONDRIAL IMPORT INNER MEMBRANE TRANSLOCASE SUBUNIT TIM44"/>
    <property type="match status" value="1"/>
</dbReference>
<dbReference type="EMBL" id="JARGYU010000002">
    <property type="protein sequence ID" value="MDZ5761351.1"/>
    <property type="molecule type" value="Genomic_DNA"/>
</dbReference>
<proteinExistence type="inferred from homology"/>
<sequence length="233" mass="26894">MIDLIILCVATFFIINKFIDVLGKTDSNDQNRRGTCDIKWQNFFKVNDAQNTNNTSETSEIKDPEPINAEIISVHEANLPYPIRNIIKEIMELDKSFTLDSFIRGVNRAFITIINAFTNGDCDTLKELLEDNVYQSFSNQINNFKIMHQTVEQKVINIRQINIDNAFIDQDNKDNKIKINVTIISDQIYVLRNSDGNIMDGNPVQTERITDTWSFIKRIDVNSINIWKLANTK</sequence>
<organism evidence="6 7">
    <name type="scientific">Lyticum sinuosum</name>
    <dbReference type="NCBI Taxonomy" id="1332059"/>
    <lineage>
        <taxon>Bacteria</taxon>
        <taxon>Pseudomonadati</taxon>
        <taxon>Pseudomonadota</taxon>
        <taxon>Alphaproteobacteria</taxon>
        <taxon>Rickettsiales</taxon>
        <taxon>Lyticum</taxon>
    </lineage>
</organism>
<dbReference type="GO" id="GO:0016020">
    <property type="term" value="C:membrane"/>
    <property type="evidence" value="ECO:0007669"/>
    <property type="project" value="UniProtKB-SubCell"/>
</dbReference>
<dbReference type="AlphaFoldDB" id="A0AAE4VM17"/>
<dbReference type="SMART" id="SM00978">
    <property type="entry name" value="Tim44"/>
    <property type="match status" value="1"/>
</dbReference>
<feature type="domain" description="Tim44-like" evidence="5">
    <location>
        <begin position="83"/>
        <end position="233"/>
    </location>
</feature>
<keyword evidence="3" id="KW-0809">Transit peptide</keyword>
<evidence type="ECO:0000259" key="5">
    <source>
        <dbReference type="SMART" id="SM00978"/>
    </source>
</evidence>
<dbReference type="GO" id="GO:0030150">
    <property type="term" value="P:protein import into mitochondrial matrix"/>
    <property type="evidence" value="ECO:0007669"/>
    <property type="project" value="TreeGrafter"/>
</dbReference>
<dbReference type="Proteomes" id="UP001289135">
    <property type="component" value="Unassembled WGS sequence"/>
</dbReference>
<dbReference type="SUPFAM" id="SSF54427">
    <property type="entry name" value="NTF2-like"/>
    <property type="match status" value="1"/>
</dbReference>
<dbReference type="Gene3D" id="3.10.450.240">
    <property type="match status" value="1"/>
</dbReference>
<evidence type="ECO:0000256" key="1">
    <source>
        <dbReference type="ARBA" id="ARBA00004370"/>
    </source>
</evidence>
<evidence type="ECO:0000256" key="3">
    <source>
        <dbReference type="ARBA" id="ARBA00022946"/>
    </source>
</evidence>
<evidence type="ECO:0000256" key="2">
    <source>
        <dbReference type="ARBA" id="ARBA00009597"/>
    </source>
</evidence>
<keyword evidence="7" id="KW-1185">Reference proteome</keyword>
<comment type="subcellular location">
    <subcellularLocation>
        <location evidence="1">Membrane</location>
    </subcellularLocation>
</comment>
<dbReference type="Pfam" id="PF04280">
    <property type="entry name" value="Tim44"/>
    <property type="match status" value="1"/>
</dbReference>
<evidence type="ECO:0000256" key="4">
    <source>
        <dbReference type="ARBA" id="ARBA00023136"/>
    </source>
</evidence>
<name>A0AAE4VM17_9RICK</name>
<gene>
    <name evidence="6" type="ORF">Lyticum_00524</name>
</gene>
<dbReference type="InterPro" id="IPR007379">
    <property type="entry name" value="Tim44-like_dom"/>
</dbReference>
<evidence type="ECO:0000313" key="6">
    <source>
        <dbReference type="EMBL" id="MDZ5761351.1"/>
    </source>
</evidence>
<dbReference type="RefSeq" id="WP_322498780.1">
    <property type="nucleotide sequence ID" value="NZ_JARGYU010000002.1"/>
</dbReference>
<reference evidence="6" key="1">
    <citation type="submission" date="2023-02" db="EMBL/GenBank/DDBJ databases">
        <title>Host association and intracellularity evolved multiple times independently in the Rickettsiales.</title>
        <authorList>
            <person name="Castelli M."/>
            <person name="Nardi T."/>
            <person name="Gammuto L."/>
            <person name="Bellinzona G."/>
            <person name="Sabaneyeva E."/>
            <person name="Potekhin A."/>
            <person name="Serra V."/>
            <person name="Petroni G."/>
            <person name="Sassera D."/>
        </authorList>
    </citation>
    <scope>NUCLEOTIDE SEQUENCE</scope>
    <source>
        <strain evidence="6">USBL-36I1</strain>
    </source>
</reference>
<dbReference type="PANTHER" id="PTHR10721:SF1">
    <property type="entry name" value="MITOCHONDRIAL IMPORT INNER MEMBRANE TRANSLOCASE SUBUNIT TIM44"/>
    <property type="match status" value="1"/>
</dbReference>
<keyword evidence="4" id="KW-0472">Membrane</keyword>
<dbReference type="GO" id="GO:0051087">
    <property type="term" value="F:protein-folding chaperone binding"/>
    <property type="evidence" value="ECO:0007669"/>
    <property type="project" value="TreeGrafter"/>
</dbReference>
<protein>
    <submittedName>
        <fullName evidence="6">Tim44-like domain protein</fullName>
    </submittedName>
</protein>
<dbReference type="InterPro" id="IPR039544">
    <property type="entry name" value="Tim44-like"/>
</dbReference>
<dbReference type="InterPro" id="IPR032710">
    <property type="entry name" value="NTF2-like_dom_sf"/>
</dbReference>
<accession>A0AAE4VM17</accession>